<reference evidence="1 2" key="1">
    <citation type="submission" date="2015-03" db="EMBL/GenBank/DDBJ databases">
        <authorList>
            <consortium name="Pathogen Informatics"/>
        </authorList>
    </citation>
    <scope>NUCLEOTIDE SEQUENCE [LARGE SCALE GENOMIC DNA]</scope>
    <source>
        <strain evidence="1 2">C09601061</strain>
    </source>
</reference>
<dbReference type="EMBL" id="CGCX01001493">
    <property type="protein sequence ID" value="CFR95867.1"/>
    <property type="molecule type" value="Genomic_DNA"/>
</dbReference>
<protein>
    <submittedName>
        <fullName evidence="1">Uncharacterized protein</fullName>
    </submittedName>
</protein>
<evidence type="ECO:0000313" key="2">
    <source>
        <dbReference type="Proteomes" id="UP000046680"/>
    </source>
</evidence>
<sequence length="29" mass="2871">MAATSALTPVALSTINIVLADLAVISDSI</sequence>
<accession>A0A654U4J0</accession>
<proteinExistence type="predicted"/>
<dbReference type="Proteomes" id="UP000046680">
    <property type="component" value="Unassembled WGS sequence"/>
</dbReference>
<organism evidence="1 2">
    <name type="scientific">Mycobacterium tuberculosis</name>
    <dbReference type="NCBI Taxonomy" id="1773"/>
    <lineage>
        <taxon>Bacteria</taxon>
        <taxon>Bacillati</taxon>
        <taxon>Actinomycetota</taxon>
        <taxon>Actinomycetes</taxon>
        <taxon>Mycobacteriales</taxon>
        <taxon>Mycobacteriaceae</taxon>
        <taxon>Mycobacterium</taxon>
        <taxon>Mycobacterium tuberculosis complex</taxon>
    </lineage>
</organism>
<gene>
    <name evidence="1" type="ORF">ERS007657_03246</name>
</gene>
<evidence type="ECO:0000313" key="1">
    <source>
        <dbReference type="EMBL" id="CFR95867.1"/>
    </source>
</evidence>
<name>A0A654U4J0_MYCTX</name>
<dbReference type="AlphaFoldDB" id="A0A654U4J0"/>